<accession>A0A7S0ZFD4</accession>
<feature type="region of interest" description="Disordered" evidence="1">
    <location>
        <begin position="72"/>
        <end position="103"/>
    </location>
</feature>
<evidence type="ECO:0000313" key="2">
    <source>
        <dbReference type="EMBL" id="CAD8820047.1"/>
    </source>
</evidence>
<proteinExistence type="predicted"/>
<organism evidence="2">
    <name type="scientific">Timspurckia oligopyrenoides</name>
    <dbReference type="NCBI Taxonomy" id="708627"/>
    <lineage>
        <taxon>Eukaryota</taxon>
        <taxon>Rhodophyta</taxon>
        <taxon>Bangiophyceae</taxon>
        <taxon>Porphyridiales</taxon>
        <taxon>Porphyridiaceae</taxon>
        <taxon>Timspurckia</taxon>
    </lineage>
</organism>
<dbReference type="AlphaFoldDB" id="A0A7S0ZFD4"/>
<name>A0A7S0ZFD4_9RHOD</name>
<dbReference type="EMBL" id="HBFP01006220">
    <property type="protein sequence ID" value="CAD8820047.1"/>
    <property type="molecule type" value="Transcribed_RNA"/>
</dbReference>
<sequence>MASSELRVWAGSVLNELGFAGFEEVVEYVAGLNSESEQRQYWRSLLGDSPQYSSFIDEFCLRLGNISSSSSRSIPSADVQQQQSTQTPNNSQNSRTFNKKKSREQAIQSAESQLNSYKNKGLHLNCLYCGYIHSPDKLPSSPVCTFCNESLFDENLSQVERSAVKQVEESVILSGFEDPGSMNWLDESERQSTIELANARRAMRDAKSNLREKWTVNLRSDGGRVVLDSGAAFGWDVAIDGVADDDDGILRQWFVDRESASSSAQTIAPDSEKVRVITNTKNS</sequence>
<protein>
    <submittedName>
        <fullName evidence="2">Uncharacterized protein</fullName>
    </submittedName>
</protein>
<feature type="compositionally biased region" description="Low complexity" evidence="1">
    <location>
        <begin position="72"/>
        <end position="96"/>
    </location>
</feature>
<gene>
    <name evidence="2" type="ORF">TOLI1172_LOCUS4436</name>
</gene>
<evidence type="ECO:0000256" key="1">
    <source>
        <dbReference type="SAM" id="MobiDB-lite"/>
    </source>
</evidence>
<reference evidence="2" key="1">
    <citation type="submission" date="2021-01" db="EMBL/GenBank/DDBJ databases">
        <authorList>
            <person name="Corre E."/>
            <person name="Pelletier E."/>
            <person name="Niang G."/>
            <person name="Scheremetjew M."/>
            <person name="Finn R."/>
            <person name="Kale V."/>
            <person name="Holt S."/>
            <person name="Cochrane G."/>
            <person name="Meng A."/>
            <person name="Brown T."/>
            <person name="Cohen L."/>
        </authorList>
    </citation>
    <scope>NUCLEOTIDE SEQUENCE</scope>
    <source>
        <strain evidence="2">CCMP3278</strain>
    </source>
</reference>